<reference evidence="2" key="1">
    <citation type="submission" date="2018-02" db="EMBL/GenBank/DDBJ databases">
        <title>Rhizophora mucronata_Transcriptome.</title>
        <authorList>
            <person name="Meera S.P."/>
            <person name="Sreeshan A."/>
            <person name="Augustine A."/>
        </authorList>
    </citation>
    <scope>NUCLEOTIDE SEQUENCE</scope>
    <source>
        <tissue evidence="2">Leaf</tissue>
    </source>
</reference>
<accession>A0A2P2QYQ1</accession>
<name>A0A2P2QYQ1_RHIMU</name>
<organism evidence="2">
    <name type="scientific">Rhizophora mucronata</name>
    <name type="common">Asiatic mangrove</name>
    <dbReference type="NCBI Taxonomy" id="61149"/>
    <lineage>
        <taxon>Eukaryota</taxon>
        <taxon>Viridiplantae</taxon>
        <taxon>Streptophyta</taxon>
        <taxon>Embryophyta</taxon>
        <taxon>Tracheophyta</taxon>
        <taxon>Spermatophyta</taxon>
        <taxon>Magnoliopsida</taxon>
        <taxon>eudicotyledons</taxon>
        <taxon>Gunneridae</taxon>
        <taxon>Pentapetalae</taxon>
        <taxon>rosids</taxon>
        <taxon>fabids</taxon>
        <taxon>Malpighiales</taxon>
        <taxon>Rhizophoraceae</taxon>
        <taxon>Rhizophora</taxon>
    </lineage>
</organism>
<keyword evidence="1" id="KW-0812">Transmembrane</keyword>
<dbReference type="EMBL" id="GGEC01091593">
    <property type="protein sequence ID" value="MBX72077.1"/>
    <property type="molecule type" value="Transcribed_RNA"/>
</dbReference>
<keyword evidence="1" id="KW-1133">Transmembrane helix</keyword>
<proteinExistence type="predicted"/>
<evidence type="ECO:0000313" key="2">
    <source>
        <dbReference type="EMBL" id="MBX72077.1"/>
    </source>
</evidence>
<dbReference type="AlphaFoldDB" id="A0A2P2QYQ1"/>
<protein>
    <submittedName>
        <fullName evidence="2">Uncharacterized protein</fullName>
    </submittedName>
</protein>
<sequence>MKMRESCIIDISSVSHQPHFSAICSALFLGPSGGPLGTLLIFVFIISPVVTVDSVNDMKEPLCTLLIPLALKSPSWKHTVLQEKLTHSISLVFFFIFFPFVFVER</sequence>
<evidence type="ECO:0000256" key="1">
    <source>
        <dbReference type="SAM" id="Phobius"/>
    </source>
</evidence>
<feature type="transmembrane region" description="Helical" evidence="1">
    <location>
        <begin position="85"/>
        <end position="103"/>
    </location>
</feature>
<feature type="transmembrane region" description="Helical" evidence="1">
    <location>
        <begin position="20"/>
        <end position="46"/>
    </location>
</feature>
<keyword evidence="1" id="KW-0472">Membrane</keyword>